<keyword evidence="8" id="KW-1185">Reference proteome</keyword>
<protein>
    <recommendedName>
        <fullName evidence="6">Late embryogenesis abundant protein LEA-2 subgroup domain-containing protein</fullName>
    </recommendedName>
</protein>
<dbReference type="EMBL" id="CP144694">
    <property type="protein sequence ID" value="WVZ03291.1"/>
    <property type="molecule type" value="Genomic_DNA"/>
</dbReference>
<evidence type="ECO:0000256" key="3">
    <source>
        <dbReference type="ARBA" id="ARBA00022989"/>
    </source>
</evidence>
<evidence type="ECO:0000313" key="7">
    <source>
        <dbReference type="EMBL" id="WVZ03291.1"/>
    </source>
</evidence>
<evidence type="ECO:0000313" key="8">
    <source>
        <dbReference type="Proteomes" id="UP001374535"/>
    </source>
</evidence>
<evidence type="ECO:0000256" key="1">
    <source>
        <dbReference type="ARBA" id="ARBA00004167"/>
    </source>
</evidence>
<dbReference type="InterPro" id="IPR004864">
    <property type="entry name" value="LEA_2"/>
</dbReference>
<dbReference type="GO" id="GO:0009506">
    <property type="term" value="C:plasmodesma"/>
    <property type="evidence" value="ECO:0007669"/>
    <property type="project" value="TreeGrafter"/>
</dbReference>
<dbReference type="Proteomes" id="UP001374535">
    <property type="component" value="Chromosome 7"/>
</dbReference>
<dbReference type="Pfam" id="PF03168">
    <property type="entry name" value="LEA_2"/>
    <property type="match status" value="1"/>
</dbReference>
<feature type="domain" description="Late embryogenesis abundant protein LEA-2 subgroup" evidence="6">
    <location>
        <begin position="129"/>
        <end position="232"/>
    </location>
</feature>
<sequence>LKSACVPNKQHIHFVLYIYLLLLLLFSLHIYLLIHTHVPLQPIIPPSNSPTATMSTKDCGHHHSSSRRLIRLVLVGVAAFILLVLFLVFLIWVILRPAKPRFTLQDATLFTFNLSSPIPNTLSLTMQVTLSAHNPNSRIGVYYHALHLHASYRSQQISLPTALPDTYQGHHDFTVWSPFLYGNTVPVAPFVLASLQQDQNAGTVMVNVKINGRVKWKVGTWVSGRYHIYVNCPAYISFAGDRSNAEGVKFHLLQSCSVDV</sequence>
<keyword evidence="4 5" id="KW-0472">Membrane</keyword>
<name>A0AAQ3N6N3_VIGMU</name>
<dbReference type="PANTHER" id="PTHR31415:SF166">
    <property type="entry name" value="LATE EMBRYOGENESIS ABUNDANT (LEA) HYDROXYPROLINE-RICH GLYCOPROTEIN FAMILY"/>
    <property type="match status" value="1"/>
</dbReference>
<evidence type="ECO:0000256" key="5">
    <source>
        <dbReference type="SAM" id="Phobius"/>
    </source>
</evidence>
<dbReference type="InterPro" id="IPR044839">
    <property type="entry name" value="NDR1-like"/>
</dbReference>
<dbReference type="GO" id="GO:0098542">
    <property type="term" value="P:defense response to other organism"/>
    <property type="evidence" value="ECO:0007669"/>
    <property type="project" value="InterPro"/>
</dbReference>
<feature type="transmembrane region" description="Helical" evidence="5">
    <location>
        <begin position="72"/>
        <end position="95"/>
    </location>
</feature>
<organism evidence="7 8">
    <name type="scientific">Vigna mungo</name>
    <name type="common">Black gram</name>
    <name type="synonym">Phaseolus mungo</name>
    <dbReference type="NCBI Taxonomy" id="3915"/>
    <lineage>
        <taxon>Eukaryota</taxon>
        <taxon>Viridiplantae</taxon>
        <taxon>Streptophyta</taxon>
        <taxon>Embryophyta</taxon>
        <taxon>Tracheophyta</taxon>
        <taxon>Spermatophyta</taxon>
        <taxon>Magnoliopsida</taxon>
        <taxon>eudicotyledons</taxon>
        <taxon>Gunneridae</taxon>
        <taxon>Pentapetalae</taxon>
        <taxon>rosids</taxon>
        <taxon>fabids</taxon>
        <taxon>Fabales</taxon>
        <taxon>Fabaceae</taxon>
        <taxon>Papilionoideae</taxon>
        <taxon>50 kb inversion clade</taxon>
        <taxon>NPAAA clade</taxon>
        <taxon>indigoferoid/millettioid clade</taxon>
        <taxon>Phaseoleae</taxon>
        <taxon>Vigna</taxon>
    </lineage>
</organism>
<dbReference type="AlphaFoldDB" id="A0AAQ3N6N3"/>
<comment type="subcellular location">
    <subcellularLocation>
        <location evidence="1">Membrane</location>
        <topology evidence="1">Single-pass membrane protein</topology>
    </subcellularLocation>
</comment>
<feature type="non-terminal residue" evidence="7">
    <location>
        <position position="1"/>
    </location>
</feature>
<evidence type="ECO:0000256" key="4">
    <source>
        <dbReference type="ARBA" id="ARBA00023136"/>
    </source>
</evidence>
<keyword evidence="3 5" id="KW-1133">Transmembrane helix</keyword>
<feature type="transmembrane region" description="Helical" evidence="5">
    <location>
        <begin position="12"/>
        <end position="34"/>
    </location>
</feature>
<reference evidence="7 8" key="1">
    <citation type="journal article" date="2023" name="Life. Sci Alliance">
        <title>Evolutionary insights into 3D genome organization and epigenetic landscape of Vigna mungo.</title>
        <authorList>
            <person name="Junaid A."/>
            <person name="Singh B."/>
            <person name="Bhatia S."/>
        </authorList>
    </citation>
    <scope>NUCLEOTIDE SEQUENCE [LARGE SCALE GENOMIC DNA]</scope>
    <source>
        <strain evidence="7">Urdbean</strain>
    </source>
</reference>
<gene>
    <name evidence="7" type="ORF">V8G54_024097</name>
</gene>
<proteinExistence type="predicted"/>
<evidence type="ECO:0000259" key="6">
    <source>
        <dbReference type="Pfam" id="PF03168"/>
    </source>
</evidence>
<dbReference type="PANTHER" id="PTHR31415">
    <property type="entry name" value="OS05G0367900 PROTEIN"/>
    <property type="match status" value="1"/>
</dbReference>
<keyword evidence="2 5" id="KW-0812">Transmembrane</keyword>
<dbReference type="GO" id="GO:0005886">
    <property type="term" value="C:plasma membrane"/>
    <property type="evidence" value="ECO:0007669"/>
    <property type="project" value="TreeGrafter"/>
</dbReference>
<evidence type="ECO:0000256" key="2">
    <source>
        <dbReference type="ARBA" id="ARBA00022692"/>
    </source>
</evidence>
<accession>A0AAQ3N6N3</accession>